<evidence type="ECO:0000313" key="3">
    <source>
        <dbReference type="Proteomes" id="UP001199106"/>
    </source>
</evidence>
<feature type="compositionally biased region" description="Polar residues" evidence="1">
    <location>
        <begin position="186"/>
        <end position="195"/>
    </location>
</feature>
<comment type="caution">
    <text evidence="2">The sequence shown here is derived from an EMBL/GenBank/DDBJ whole genome shotgun (WGS) entry which is preliminary data.</text>
</comment>
<name>A0AAD4IBG8_9PLEO</name>
<feature type="compositionally biased region" description="Low complexity" evidence="1">
    <location>
        <begin position="432"/>
        <end position="444"/>
    </location>
</feature>
<feature type="compositionally biased region" description="Basic and acidic residues" evidence="1">
    <location>
        <begin position="1234"/>
        <end position="1329"/>
    </location>
</feature>
<feature type="compositionally biased region" description="Basic and acidic residues" evidence="1">
    <location>
        <begin position="254"/>
        <end position="266"/>
    </location>
</feature>
<dbReference type="EMBL" id="JAANER010000003">
    <property type="protein sequence ID" value="KAG9191459.1"/>
    <property type="molecule type" value="Genomic_DNA"/>
</dbReference>
<feature type="compositionally biased region" description="Basic and acidic residues" evidence="1">
    <location>
        <begin position="1336"/>
        <end position="1346"/>
    </location>
</feature>
<feature type="region of interest" description="Disordered" evidence="1">
    <location>
        <begin position="1053"/>
        <end position="1103"/>
    </location>
</feature>
<feature type="compositionally biased region" description="Polar residues" evidence="1">
    <location>
        <begin position="227"/>
        <end position="252"/>
    </location>
</feature>
<feature type="compositionally biased region" description="Basic and acidic residues" evidence="1">
    <location>
        <begin position="1356"/>
        <end position="1377"/>
    </location>
</feature>
<dbReference type="Proteomes" id="UP001199106">
    <property type="component" value="Unassembled WGS sequence"/>
</dbReference>
<feature type="compositionally biased region" description="Basic and acidic residues" evidence="1">
    <location>
        <begin position="689"/>
        <end position="714"/>
    </location>
</feature>
<sequence>MYPALVIPHVHVCRGFAEAPPSMQIIAYQDDAAPHGEQLAWATSTPSRCTVDSSKGCNGHTAWLFVAGPRLLAVLLEGGRLAPAATPSHRAWADPGLQLESSKLILPLQRASSQSIANNMDKIKSVLHGHKKDDTVAHDAQTASSAAEGQQHPIYDQLSTGDDGQNTTAAHTGQPIYEIKTTSGAPYTQLAQPSGSAGLHAHDAHGRPAQVGTGETIRSTPAAATGVQYNPSRIQDSNNGTSQPLGSANTASGDAHRPDAYPHGHAQEPSVASIKSGVIGFGAGATQGHAAMSTHNPTQEYPSQDQVVGGGDPGTPGMIEGRGVNPGQTHPQTGATGRGPLGSSPAYTEHQPYGNTLRQESYTTDTDRSFPLAGGVVSKPHEDPSYTRHPAEHTSPIDNKEIGKREPGTAEKDVGIHNSDSPARDSHGREGLAGAAAAATAIGASKTLSRSDERHVQDQGLETHQTTYGNVPPVAATATTQTANTSNQSTSDYHPEALAAATVAASRSSTLPPSTQGHGYGAQDINASGSTYSTNAGAPTTGISGTGERPLNPRLESHRHVPGEYIATPSDEKTFLNYAPVIQPTTTGPSGNLSNVEPTSTLDPSLVQSSVDPTPTNESHELRHTGTLEEPRPRSADGNHHVRDAGIAGGLGAGAVGLGAHAASKHDTQNVGNGQPLYEESSPYSSKVLDPRVLGEKSRLEEQKFDEQRFDPQVKAEVAPSSGPAISGPPVSHDPPQTGSSQHDYGRDAAVLGTGAAAAGGMHYLLNRNDATSGSTAVLPDDHSYTSPTASHSAAPQPTSNFSKPLSATSSSASPPVGHDNFYGTTGAPAPIPSTAAQQTSSDLGQAPVATTVPERHPEHHYGRGAGLAGAGAAATAGSLYAANRNNTDSGPASSTIGPHSSNAANIMDPRVQPDPSKQIHHNVGPTAEDPASRTIGPHDSNIANILDPRVKPDPSKQKEHTTVGPHQSDTLNRLDPKISEKAGQQSGHHYGRDAAIVAGAGAAGYGAYEASNAYGDHKTTQPGVNEATAAYGNQSMTQRAYEAINAYGDHKMTQPAASMPDQRYDPTATSARAPNPVSPSTQYDYNDPTTQRNVNRTDPNDHINRNNTFGGAGLAAAGLGAGAYAASKHNDNTTQLPLRQKQDLASSGHPSFPVQGTTQSSYPMHETVTDASYPASGTIAPHNTHAQDPAFQQPYGTTYSANENHDKRNAAVLGGAVGAAGLGGAAYVNSQNQDEREAAERLKKTAHDQEKEQHRLDKEQHKHDKEVHKHDKALAAHEKDEHRLAKEHEKEQARLAKEHEKEQARLAKEQHQREKELEKDNGGDEKKKGGLLGFLHRDKSKKEKSPASPESSPRQSRDYSPRHSRDYGEDHPDSPRWKGKHLLHKDPPKGHPACESLEQQQQPDPYGSVGKREHVGVDGPIGDPNMISGDRETRKGVYGAHPVSDLDRNNTVIEPHTGLPMNTERFGTGAGGTDGNPAIHGQHQHGVPGARSGQTATDWEAIRKADTPY</sequence>
<protein>
    <submittedName>
        <fullName evidence="2">Uncharacterized protein</fullName>
    </submittedName>
</protein>
<feature type="compositionally biased region" description="Low complexity" evidence="1">
    <location>
        <begin position="803"/>
        <end position="816"/>
    </location>
</feature>
<evidence type="ECO:0000313" key="2">
    <source>
        <dbReference type="EMBL" id="KAG9191459.1"/>
    </source>
</evidence>
<feature type="compositionally biased region" description="Polar residues" evidence="1">
    <location>
        <begin position="534"/>
        <end position="543"/>
    </location>
</feature>
<feature type="compositionally biased region" description="Basic and acidic residues" evidence="1">
    <location>
        <begin position="379"/>
        <end position="392"/>
    </location>
</feature>
<organism evidence="2 3">
    <name type="scientific">Alternaria panax</name>
    <dbReference type="NCBI Taxonomy" id="48097"/>
    <lineage>
        <taxon>Eukaryota</taxon>
        <taxon>Fungi</taxon>
        <taxon>Dikarya</taxon>
        <taxon>Ascomycota</taxon>
        <taxon>Pezizomycotina</taxon>
        <taxon>Dothideomycetes</taxon>
        <taxon>Pleosporomycetidae</taxon>
        <taxon>Pleosporales</taxon>
        <taxon>Pleosporineae</taxon>
        <taxon>Pleosporaceae</taxon>
        <taxon>Alternaria</taxon>
        <taxon>Alternaria sect. Panax</taxon>
    </lineage>
</organism>
<feature type="compositionally biased region" description="Basic and acidic residues" evidence="1">
    <location>
        <begin position="1501"/>
        <end position="1510"/>
    </location>
</feature>
<keyword evidence="3" id="KW-1185">Reference proteome</keyword>
<feature type="compositionally biased region" description="Polar residues" evidence="1">
    <location>
        <begin position="460"/>
        <end position="469"/>
    </location>
</feature>
<feature type="compositionally biased region" description="Polar residues" evidence="1">
    <location>
        <begin position="326"/>
        <end position="335"/>
    </location>
</feature>
<feature type="region of interest" description="Disordered" evidence="1">
    <location>
        <begin position="186"/>
        <end position="270"/>
    </location>
</feature>
<feature type="compositionally biased region" description="Low complexity" evidence="1">
    <location>
        <begin position="718"/>
        <end position="731"/>
    </location>
</feature>
<feature type="region of interest" description="Disordered" evidence="1">
    <location>
        <begin position="583"/>
        <end position="647"/>
    </location>
</feature>
<proteinExistence type="predicted"/>
<feature type="region of interest" description="Disordered" evidence="1">
    <location>
        <begin position="665"/>
        <end position="746"/>
    </location>
</feature>
<feature type="compositionally biased region" description="Polar residues" evidence="1">
    <location>
        <begin position="293"/>
        <end position="306"/>
    </location>
</feature>
<feature type="compositionally biased region" description="Polar residues" evidence="1">
    <location>
        <begin position="785"/>
        <end position="802"/>
    </location>
</feature>
<feature type="compositionally biased region" description="Basic and acidic residues" evidence="1">
    <location>
        <begin position="949"/>
        <end position="962"/>
    </location>
</feature>
<evidence type="ECO:0000256" key="1">
    <source>
        <dbReference type="SAM" id="MobiDB-lite"/>
    </source>
</evidence>
<feature type="compositionally biased region" description="Polar residues" evidence="1">
    <location>
        <begin position="884"/>
        <end position="905"/>
    </location>
</feature>
<feature type="region of interest" description="Disordered" evidence="1">
    <location>
        <begin position="1232"/>
        <end position="1510"/>
    </location>
</feature>
<feature type="compositionally biased region" description="Basic and acidic residues" evidence="1">
    <location>
        <begin position="398"/>
        <end position="415"/>
    </location>
</feature>
<feature type="compositionally biased region" description="Basic and acidic residues" evidence="1">
    <location>
        <begin position="618"/>
        <end position="644"/>
    </location>
</feature>
<feature type="region of interest" description="Disordered" evidence="1">
    <location>
        <begin position="775"/>
        <end position="847"/>
    </location>
</feature>
<feature type="compositionally biased region" description="Polar residues" evidence="1">
    <location>
        <begin position="583"/>
        <end position="617"/>
    </location>
</feature>
<reference evidence="2" key="1">
    <citation type="submission" date="2021-07" db="EMBL/GenBank/DDBJ databases">
        <title>Genome Resource of American Ginseng Black Spot Pathogen Alternaria panax.</title>
        <authorList>
            <person name="Qiu C."/>
            <person name="Wang W."/>
            <person name="Liu Z."/>
        </authorList>
    </citation>
    <scope>NUCLEOTIDE SEQUENCE</scope>
    <source>
        <strain evidence="2">BNCC115425</strain>
    </source>
</reference>
<feature type="compositionally biased region" description="Polar residues" evidence="1">
    <location>
        <begin position="1068"/>
        <end position="1098"/>
    </location>
</feature>
<feature type="region of interest" description="Disordered" evidence="1">
    <location>
        <begin position="138"/>
        <end position="170"/>
    </location>
</feature>
<feature type="region of interest" description="Disordered" evidence="1">
    <location>
        <begin position="534"/>
        <end position="554"/>
    </location>
</feature>
<feature type="region of interest" description="Disordered" evidence="1">
    <location>
        <begin position="1142"/>
        <end position="1161"/>
    </location>
</feature>
<feature type="compositionally biased region" description="Polar residues" evidence="1">
    <location>
        <begin position="835"/>
        <end position="844"/>
    </location>
</feature>
<feature type="region of interest" description="Disordered" evidence="1">
    <location>
        <begin position="365"/>
        <end position="472"/>
    </location>
</feature>
<gene>
    <name evidence="2" type="ORF">G6011_10193</name>
</gene>
<feature type="compositionally biased region" description="Polar residues" evidence="1">
    <location>
        <begin position="157"/>
        <end position="170"/>
    </location>
</feature>
<feature type="region of interest" description="Disordered" evidence="1">
    <location>
        <begin position="288"/>
        <end position="352"/>
    </location>
</feature>
<feature type="region of interest" description="Disordered" evidence="1">
    <location>
        <begin position="883"/>
        <end position="974"/>
    </location>
</feature>
<accession>A0AAD4IBG8</accession>